<protein>
    <submittedName>
        <fullName evidence="2">Uncharacterized protein</fullName>
    </submittedName>
</protein>
<sequence length="98" mass="11074">MPPKMSQGWTLKMRCLSALWSALPLWIGFALFPPLRGHELVVSLIDDEEDCELYEEVVWGICEVVGGDEGDEKEGNRGEWEDTGDTDVDVDSENEEEE</sequence>
<dbReference type="Proteomes" id="UP000008063">
    <property type="component" value="Unassembled WGS sequence"/>
</dbReference>
<reference evidence="3" key="1">
    <citation type="journal article" date="2011" name="Science">
        <title>The plant cell wall-decomposing machinery underlies the functional diversity of forest fungi.</title>
        <authorList>
            <person name="Eastwood D.C."/>
            <person name="Floudas D."/>
            <person name="Binder M."/>
            <person name="Majcherczyk A."/>
            <person name="Schneider P."/>
            <person name="Aerts A."/>
            <person name="Asiegbu F.O."/>
            <person name="Baker S.E."/>
            <person name="Barry K."/>
            <person name="Bendiksby M."/>
            <person name="Blumentritt M."/>
            <person name="Coutinho P.M."/>
            <person name="Cullen D."/>
            <person name="de Vries R.P."/>
            <person name="Gathman A."/>
            <person name="Goodell B."/>
            <person name="Henrissat B."/>
            <person name="Ihrmark K."/>
            <person name="Kauserud H."/>
            <person name="Kohler A."/>
            <person name="LaButti K."/>
            <person name="Lapidus A."/>
            <person name="Lavin J.L."/>
            <person name="Lee Y.-H."/>
            <person name="Lindquist E."/>
            <person name="Lilly W."/>
            <person name="Lucas S."/>
            <person name="Morin E."/>
            <person name="Murat C."/>
            <person name="Oguiza J.A."/>
            <person name="Park J."/>
            <person name="Pisabarro A.G."/>
            <person name="Riley R."/>
            <person name="Rosling A."/>
            <person name="Salamov A."/>
            <person name="Schmidt O."/>
            <person name="Schmutz J."/>
            <person name="Skrede I."/>
            <person name="Stenlid J."/>
            <person name="Wiebenga A."/>
            <person name="Xie X."/>
            <person name="Kuees U."/>
            <person name="Hibbett D.S."/>
            <person name="Hoffmeister D."/>
            <person name="Hoegberg N."/>
            <person name="Martin F."/>
            <person name="Grigoriev I.V."/>
            <person name="Watkinson S.C."/>
        </authorList>
    </citation>
    <scope>NUCLEOTIDE SEQUENCE [LARGE SCALE GENOMIC DNA]</scope>
    <source>
        <strain evidence="3">strain S7.3</strain>
    </source>
</reference>
<organism evidence="3">
    <name type="scientific">Serpula lacrymans var. lacrymans (strain S7.3)</name>
    <name type="common">Dry rot fungus</name>
    <dbReference type="NCBI Taxonomy" id="936435"/>
    <lineage>
        <taxon>Eukaryota</taxon>
        <taxon>Fungi</taxon>
        <taxon>Dikarya</taxon>
        <taxon>Basidiomycota</taxon>
        <taxon>Agaricomycotina</taxon>
        <taxon>Agaricomycetes</taxon>
        <taxon>Agaricomycetidae</taxon>
        <taxon>Boletales</taxon>
        <taxon>Coniophorineae</taxon>
        <taxon>Serpulaceae</taxon>
        <taxon>Serpula</taxon>
    </lineage>
</organism>
<feature type="region of interest" description="Disordered" evidence="1">
    <location>
        <begin position="66"/>
        <end position="98"/>
    </location>
</feature>
<keyword evidence="3" id="KW-1185">Reference proteome</keyword>
<dbReference type="InParanoid" id="F8PJE7"/>
<evidence type="ECO:0000256" key="1">
    <source>
        <dbReference type="SAM" id="MobiDB-lite"/>
    </source>
</evidence>
<evidence type="ECO:0000313" key="2">
    <source>
        <dbReference type="EMBL" id="EGO04085.1"/>
    </source>
</evidence>
<gene>
    <name evidence="2" type="ORF">SERLA73DRAFT_130724</name>
</gene>
<dbReference type="HOGENOM" id="CLU_2334924_0_0_1"/>
<feature type="compositionally biased region" description="Acidic residues" evidence="1">
    <location>
        <begin position="81"/>
        <end position="98"/>
    </location>
</feature>
<name>F8PJE7_SERL3</name>
<proteinExistence type="predicted"/>
<accession>F8PJE7</accession>
<dbReference type="EMBL" id="GL945475">
    <property type="protein sequence ID" value="EGO04085.1"/>
    <property type="molecule type" value="Genomic_DNA"/>
</dbReference>
<evidence type="ECO:0000313" key="3">
    <source>
        <dbReference type="Proteomes" id="UP000008063"/>
    </source>
</evidence>
<dbReference type="AlphaFoldDB" id="F8PJE7"/>